<dbReference type="InterPro" id="IPR036388">
    <property type="entry name" value="WH-like_DNA-bd_sf"/>
</dbReference>
<dbReference type="EMBL" id="ACLJ02000001">
    <property type="protein sequence ID" value="EFK55531.1"/>
    <property type="molecule type" value="Genomic_DNA"/>
</dbReference>
<dbReference type="SUPFAM" id="SSF46785">
    <property type="entry name" value="Winged helix' DNA-binding domain"/>
    <property type="match status" value="1"/>
</dbReference>
<dbReference type="eggNOG" id="COG2378">
    <property type="taxonomic scope" value="Bacteria"/>
</dbReference>
<evidence type="ECO:0000313" key="3">
    <source>
        <dbReference type="Proteomes" id="UP000004208"/>
    </source>
</evidence>
<dbReference type="HOGENOM" id="CLU_1882241_0_0_11"/>
<sequence length="135" mass="15169">MLLALLQTGQTFTGSELAERIGVNDRTLRRYIGELGALGFEVEGRPGFYGGYQLKSVDAIPPLIFSEDEMETILAGLAYIRYPEDEYAERANDLEERIRKLLPEAFLESLRMPLLKKYGEGYQMRVEAKASKSGG</sequence>
<dbReference type="Pfam" id="PF08279">
    <property type="entry name" value="HTH_11"/>
    <property type="match status" value="1"/>
</dbReference>
<dbReference type="STRING" id="585529.HMPREF0291_10789"/>
<name>D7W9R4_9CORY</name>
<organism evidence="2 3">
    <name type="scientific">Corynebacterium genitalium ATCC 33030</name>
    <dbReference type="NCBI Taxonomy" id="585529"/>
    <lineage>
        <taxon>Bacteria</taxon>
        <taxon>Bacillati</taxon>
        <taxon>Actinomycetota</taxon>
        <taxon>Actinomycetes</taxon>
        <taxon>Mycobacteriales</taxon>
        <taxon>Corynebacteriaceae</taxon>
        <taxon>Corynebacterium</taxon>
    </lineage>
</organism>
<dbReference type="InterPro" id="IPR036390">
    <property type="entry name" value="WH_DNA-bd_sf"/>
</dbReference>
<reference evidence="2" key="1">
    <citation type="submission" date="2010-06" db="EMBL/GenBank/DDBJ databases">
        <authorList>
            <person name="Muzny D."/>
            <person name="Qin X."/>
            <person name="Buhay C."/>
            <person name="Dugan-Rocha S."/>
            <person name="Ding Y."/>
            <person name="Chen G."/>
            <person name="Hawes A."/>
            <person name="Holder M."/>
            <person name="Jhangiani S."/>
            <person name="Johnson A."/>
            <person name="Khan Z."/>
            <person name="Li Z."/>
            <person name="Liu W."/>
            <person name="Liu X."/>
            <person name="Perez L."/>
            <person name="Shen H."/>
            <person name="Wang Q."/>
            <person name="Watt J."/>
            <person name="Xi L."/>
            <person name="Xin Y."/>
            <person name="Zhou J."/>
            <person name="Deng J."/>
            <person name="Jiang H."/>
            <person name="Liu Y."/>
            <person name="Qu J."/>
            <person name="Song X.-Z."/>
            <person name="Zhang L."/>
            <person name="Villasana D."/>
            <person name="Johnson A."/>
            <person name="Liu J."/>
            <person name="Liyanage D."/>
            <person name="Lorensuhewa L."/>
            <person name="Robinson T."/>
            <person name="Song A."/>
            <person name="Song B.-B."/>
            <person name="Dinh H."/>
            <person name="Thornton R."/>
            <person name="Coyle M."/>
            <person name="Francisco L."/>
            <person name="Jackson L."/>
            <person name="Javaid M."/>
            <person name="Korchina V."/>
            <person name="Kovar C."/>
            <person name="Mata R."/>
            <person name="Mathew T."/>
            <person name="Ngo R."/>
            <person name="Nguyen L."/>
            <person name="Nguyen N."/>
            <person name="Okwuonu G."/>
            <person name="Ongeri F."/>
            <person name="Pham C."/>
            <person name="Simmons D."/>
            <person name="Wilczek-Boney K."/>
            <person name="Hale W."/>
            <person name="Jakkamsetti A."/>
            <person name="Pham P."/>
            <person name="Ruth R."/>
            <person name="San Lucas F."/>
            <person name="Warren J."/>
            <person name="Zhang J."/>
            <person name="Zhao Z."/>
            <person name="Zhou C."/>
            <person name="Zhu D."/>
            <person name="Lee S."/>
            <person name="Bess C."/>
            <person name="Blankenburg K."/>
            <person name="Forbes L."/>
            <person name="Fu Q."/>
            <person name="Gubbala S."/>
            <person name="Hirani K."/>
            <person name="Jayaseelan J.C."/>
            <person name="Lara F."/>
            <person name="Munidasa M."/>
            <person name="Palculict T."/>
            <person name="Patil S."/>
            <person name="Pu L.-L."/>
            <person name="Saada N."/>
            <person name="Tang L."/>
            <person name="Weissenberger G."/>
            <person name="Zhu Y."/>
            <person name="Hemphill L."/>
            <person name="Shang Y."/>
            <person name="Youmans B."/>
            <person name="Ayvaz T."/>
            <person name="Ross M."/>
            <person name="Santibanez J."/>
            <person name="Aqrawi P."/>
            <person name="Gross S."/>
            <person name="Joshi V."/>
            <person name="Fowler G."/>
            <person name="Nazareth L."/>
            <person name="Reid J."/>
            <person name="Worley K."/>
            <person name="Petrosino J."/>
            <person name="Highlander S."/>
            <person name="Gibbs R."/>
        </authorList>
    </citation>
    <scope>NUCLEOTIDE SEQUENCE [LARGE SCALE GENOMIC DNA]</scope>
    <source>
        <strain evidence="2">ATCC 33030</strain>
    </source>
</reference>
<dbReference type="InterPro" id="IPR013196">
    <property type="entry name" value="HTH_11"/>
</dbReference>
<dbReference type="PANTHER" id="PTHR34580:SF3">
    <property type="entry name" value="PROTEIN PAFB"/>
    <property type="match status" value="1"/>
</dbReference>
<comment type="caution">
    <text evidence="2">The sequence shown here is derived from an EMBL/GenBank/DDBJ whole genome shotgun (WGS) entry which is preliminary data.</text>
</comment>
<evidence type="ECO:0000259" key="1">
    <source>
        <dbReference type="Pfam" id="PF08279"/>
    </source>
</evidence>
<accession>D7W9R4</accession>
<dbReference type="Gene3D" id="1.10.10.10">
    <property type="entry name" value="Winged helix-like DNA-binding domain superfamily/Winged helix DNA-binding domain"/>
    <property type="match status" value="1"/>
</dbReference>
<dbReference type="PANTHER" id="PTHR34580">
    <property type="match status" value="1"/>
</dbReference>
<dbReference type="InterPro" id="IPR051534">
    <property type="entry name" value="CBASS_pafABC_assoc_protein"/>
</dbReference>
<feature type="domain" description="Helix-turn-helix type 11" evidence="1">
    <location>
        <begin position="3"/>
        <end position="53"/>
    </location>
</feature>
<dbReference type="Proteomes" id="UP000004208">
    <property type="component" value="Unassembled WGS sequence"/>
</dbReference>
<protein>
    <submittedName>
        <fullName evidence="2">HTH domain protein</fullName>
    </submittedName>
</protein>
<proteinExistence type="predicted"/>
<evidence type="ECO:0000313" key="2">
    <source>
        <dbReference type="EMBL" id="EFK55531.1"/>
    </source>
</evidence>
<dbReference type="AlphaFoldDB" id="D7W9R4"/>
<gene>
    <name evidence="2" type="ORF">HMPREF0291_10789</name>
</gene>
<keyword evidence="3" id="KW-1185">Reference proteome</keyword>